<reference evidence="10 11" key="1">
    <citation type="submission" date="2006-01" db="EMBL/GenBank/DDBJ databases">
        <authorList>
            <person name="Brettar I."/>
            <person name="Hofle M."/>
            <person name="Ferriera S."/>
            <person name="Johnson J."/>
            <person name="Kravitz S."/>
            <person name="Halpern A."/>
            <person name="Remington K."/>
            <person name="Beeson K."/>
            <person name="Tran B."/>
            <person name="Rogers Y.-H."/>
            <person name="Friedman R."/>
            <person name="Venter J.C."/>
        </authorList>
    </citation>
    <scope>NUCLEOTIDE SEQUENCE [LARGE SCALE GENOMIC DNA]</scope>
    <source>
        <strain evidence="10 11">OS145</strain>
    </source>
</reference>
<keyword evidence="4 6" id="KW-1133">Transmembrane helix</keyword>
<feature type="transmembrane region" description="Helical" evidence="6">
    <location>
        <begin position="507"/>
        <end position="528"/>
    </location>
</feature>
<dbReference type="PANTHER" id="PTHR32234">
    <property type="entry name" value="THIOL:DISULFIDE INTERCHANGE PROTEIN DSBD"/>
    <property type="match status" value="1"/>
</dbReference>
<feature type="transmembrane region" description="Helical" evidence="6">
    <location>
        <begin position="429"/>
        <end position="451"/>
    </location>
</feature>
<keyword evidence="11" id="KW-1185">Reference proteome</keyword>
<proteinExistence type="predicted"/>
<keyword evidence="5 6" id="KW-0472">Membrane</keyword>
<feature type="transmembrane region" description="Helical" evidence="6">
    <location>
        <begin position="389"/>
        <end position="409"/>
    </location>
</feature>
<dbReference type="EMBL" id="AAMX01000019">
    <property type="protein sequence ID" value="EAQ31337.1"/>
    <property type="molecule type" value="Genomic_DNA"/>
</dbReference>
<keyword evidence="2 6" id="KW-0812">Transmembrane</keyword>
<evidence type="ECO:0000259" key="8">
    <source>
        <dbReference type="Pfam" id="PF02683"/>
    </source>
</evidence>
<feature type="transmembrane region" description="Helical" evidence="6">
    <location>
        <begin position="463"/>
        <end position="487"/>
    </location>
</feature>
<organism evidence="10 11">
    <name type="scientific">Idiomarina baltica OS145</name>
    <dbReference type="NCBI Taxonomy" id="314276"/>
    <lineage>
        <taxon>Bacteria</taxon>
        <taxon>Pseudomonadati</taxon>
        <taxon>Pseudomonadota</taxon>
        <taxon>Gammaproteobacteria</taxon>
        <taxon>Alteromonadales</taxon>
        <taxon>Idiomarinaceae</taxon>
        <taxon>Idiomarina</taxon>
    </lineage>
</organism>
<gene>
    <name evidence="10" type="ORF">OS145_06387</name>
</gene>
<sequence length="658" mass="73062">MKTAKFVGYLRWFSVCLSLLMSSFSWAQGSPSTGWLTSSDHDAVKVKLSVTGEFNPETRTLPALLTVQLKDEWKTYWQAPGEGGIPPRIDLASSQGIERIDWHWPTPSEYYVQSIRTAGYKHQVTFPLEIVVSEATERAQLDAVFTLSSCTNICVLTDFPLQLNIDVNQLSPDSEQSFAFARAMSLVPRPLGNAQVTRADYNADDQQLSFVLSRKSRWDSPQVFVHSEDKQLDEVVFKLVQQTVSVDGKRLIASFKASHWLELPELVNRQVSITVNDDPFSAVYTTQLDRSNSTTTNDPLDTMTIWGALFAALLGGLILNIMPCVLPVLGIKVQSLIANSDASARQVRYQFLATAMGVISTFIVIGALLGLLKLSGARISWGMQFQNPWFIAVLAFITLAFAINLFGLYQIRLPQWLNQWALKSQRSSLLGHFSQGVFATVLATPCTAPFLGTAVAFALGAPMYLLLLIFFGLGVGMALPWLSIAAFPQTRKLLPKPGPWLKWVKPIFGALLLATSVWLFTLLTPHWLKASSESTSAEQTSERPWQMLSFKTIHQAVTQGKVVFVDVTADWCITCKANKLGVLEQEPVYSALAAPDLIRMRGDWTVRNDYITDYLRAYGQYGVPYNRVYGPGAPEGIELPIILTSDAVMQAIKEARNE</sequence>
<name>A0ABM9WK92_9GAMM</name>
<evidence type="ECO:0000256" key="5">
    <source>
        <dbReference type="ARBA" id="ARBA00023136"/>
    </source>
</evidence>
<keyword evidence="3" id="KW-0201">Cytochrome c-type biogenesis</keyword>
<evidence type="ECO:0000256" key="3">
    <source>
        <dbReference type="ARBA" id="ARBA00022748"/>
    </source>
</evidence>
<dbReference type="PANTHER" id="PTHR32234:SF3">
    <property type="entry name" value="SUPPRESSION OF COPPER SENSITIVITY PROTEIN"/>
    <property type="match status" value="1"/>
</dbReference>
<dbReference type="Proteomes" id="UP000016543">
    <property type="component" value="Unassembled WGS sequence"/>
</dbReference>
<feature type="signal peptide" evidence="7">
    <location>
        <begin position="1"/>
        <end position="27"/>
    </location>
</feature>
<comment type="subcellular location">
    <subcellularLocation>
        <location evidence="1">Membrane</location>
        <topology evidence="1">Multi-pass membrane protein</topology>
    </subcellularLocation>
</comment>
<dbReference type="Gene3D" id="3.40.30.10">
    <property type="entry name" value="Glutaredoxin"/>
    <property type="match status" value="1"/>
</dbReference>
<evidence type="ECO:0000256" key="7">
    <source>
        <dbReference type="SAM" id="SignalP"/>
    </source>
</evidence>
<feature type="chain" id="PRO_5045711778" evidence="7">
    <location>
        <begin position="28"/>
        <end position="658"/>
    </location>
</feature>
<dbReference type="SUPFAM" id="SSF52833">
    <property type="entry name" value="Thioredoxin-like"/>
    <property type="match status" value="1"/>
</dbReference>
<dbReference type="Pfam" id="PF02683">
    <property type="entry name" value="DsbD_TM"/>
    <property type="match status" value="1"/>
</dbReference>
<accession>A0ABM9WK92</accession>
<keyword evidence="7" id="KW-0732">Signal</keyword>
<dbReference type="InterPro" id="IPR003834">
    <property type="entry name" value="Cyt_c_assmbl_TM_dom"/>
</dbReference>
<evidence type="ECO:0000259" key="9">
    <source>
        <dbReference type="Pfam" id="PF11412"/>
    </source>
</evidence>
<evidence type="ECO:0000256" key="4">
    <source>
        <dbReference type="ARBA" id="ARBA00022989"/>
    </source>
</evidence>
<comment type="caution">
    <text evidence="10">The sequence shown here is derived from an EMBL/GenBank/DDBJ whole genome shotgun (WGS) entry which is preliminary data.</text>
</comment>
<feature type="domain" description="Cytochrome C biogenesis protein transmembrane" evidence="8">
    <location>
        <begin position="306"/>
        <end position="521"/>
    </location>
</feature>
<evidence type="ECO:0000256" key="1">
    <source>
        <dbReference type="ARBA" id="ARBA00004141"/>
    </source>
</evidence>
<dbReference type="InterPro" id="IPR035671">
    <property type="entry name" value="DsbD_gamma"/>
</dbReference>
<feature type="transmembrane region" description="Helical" evidence="6">
    <location>
        <begin position="305"/>
        <end position="329"/>
    </location>
</feature>
<evidence type="ECO:0000313" key="10">
    <source>
        <dbReference type="EMBL" id="EAQ31337.1"/>
    </source>
</evidence>
<protein>
    <submittedName>
        <fullName evidence="10">Thiol:disulfide interchange protein</fullName>
    </submittedName>
</protein>
<dbReference type="InterPro" id="IPR028250">
    <property type="entry name" value="DsbDN"/>
</dbReference>
<dbReference type="RefSeq" id="WP_006955853.1">
    <property type="nucleotide sequence ID" value="NZ_CH672406.1"/>
</dbReference>
<evidence type="ECO:0000256" key="6">
    <source>
        <dbReference type="SAM" id="Phobius"/>
    </source>
</evidence>
<dbReference type="Pfam" id="PF13899">
    <property type="entry name" value="Thioredoxin_7"/>
    <property type="match status" value="1"/>
</dbReference>
<feature type="transmembrane region" description="Helical" evidence="6">
    <location>
        <begin position="349"/>
        <end position="369"/>
    </location>
</feature>
<dbReference type="CDD" id="cd02953">
    <property type="entry name" value="DsbDgamma"/>
    <property type="match status" value="1"/>
</dbReference>
<evidence type="ECO:0000313" key="11">
    <source>
        <dbReference type="Proteomes" id="UP000016543"/>
    </source>
</evidence>
<dbReference type="Pfam" id="PF11412">
    <property type="entry name" value="DsbD_N"/>
    <property type="match status" value="1"/>
</dbReference>
<dbReference type="InterPro" id="IPR036249">
    <property type="entry name" value="Thioredoxin-like_sf"/>
</dbReference>
<feature type="domain" description="Thiol:disulfide interchange protein DsbD N-terminal" evidence="9">
    <location>
        <begin position="60"/>
        <end position="157"/>
    </location>
</feature>
<evidence type="ECO:0000256" key="2">
    <source>
        <dbReference type="ARBA" id="ARBA00022692"/>
    </source>
</evidence>